<proteinExistence type="inferred from homology"/>
<name>A0A5C5XG99_9PLAN</name>
<dbReference type="Proteomes" id="UP000316095">
    <property type="component" value="Unassembled WGS sequence"/>
</dbReference>
<comment type="similarity">
    <text evidence="1">Belongs to the FlgD family.</text>
</comment>
<evidence type="ECO:0000256" key="2">
    <source>
        <dbReference type="ARBA" id="ARBA00016013"/>
    </source>
</evidence>
<keyword evidence="5" id="KW-0282">Flagellum</keyword>
<sequence length="153" mass="16091">MAVIDTVYSPDGKPISVVDEASTGFNALNAEEFLKLLIVQLQNQDPTEPVSNEALLGQISEMRGLQASIDLEESLDTLTKNQTSAASASFASSAASMIGRYVTATVNNPLTGEDETVEGEVTRAILKDGKAYVGIGEDEIPIENITAVSDVAA</sequence>
<dbReference type="InterPro" id="IPR005648">
    <property type="entry name" value="FlgD"/>
</dbReference>
<keyword evidence="5" id="KW-0969">Cilium</keyword>
<keyword evidence="6" id="KW-1185">Reference proteome</keyword>
<dbReference type="AlphaFoldDB" id="A0A5C5XG99"/>
<keyword evidence="3" id="KW-1005">Bacterial flagellum biogenesis</keyword>
<protein>
    <recommendedName>
        <fullName evidence="2">Basal-body rod modification protein FlgD</fullName>
    </recommendedName>
</protein>
<evidence type="ECO:0000256" key="4">
    <source>
        <dbReference type="ARBA" id="ARBA00024746"/>
    </source>
</evidence>
<dbReference type="RefSeq" id="WP_146503941.1">
    <property type="nucleotide sequence ID" value="NZ_SJPG01000001.1"/>
</dbReference>
<evidence type="ECO:0000313" key="5">
    <source>
        <dbReference type="EMBL" id="TWT62040.1"/>
    </source>
</evidence>
<reference evidence="5 6" key="1">
    <citation type="submission" date="2019-02" db="EMBL/GenBank/DDBJ databases">
        <title>Deep-cultivation of Planctomycetes and their phenomic and genomic characterization uncovers novel biology.</title>
        <authorList>
            <person name="Wiegand S."/>
            <person name="Jogler M."/>
            <person name="Boedeker C."/>
            <person name="Pinto D."/>
            <person name="Vollmers J."/>
            <person name="Rivas-Marin E."/>
            <person name="Kohn T."/>
            <person name="Peeters S.H."/>
            <person name="Heuer A."/>
            <person name="Rast P."/>
            <person name="Oberbeckmann S."/>
            <person name="Bunk B."/>
            <person name="Jeske O."/>
            <person name="Meyerdierks A."/>
            <person name="Storesund J.E."/>
            <person name="Kallscheuer N."/>
            <person name="Luecker S."/>
            <person name="Lage O.M."/>
            <person name="Pohl T."/>
            <person name="Merkel B.J."/>
            <person name="Hornburger P."/>
            <person name="Mueller R.-W."/>
            <person name="Bruemmer F."/>
            <person name="Labrenz M."/>
            <person name="Spormann A.M."/>
            <person name="Op Den Camp H."/>
            <person name="Overmann J."/>
            <person name="Amann R."/>
            <person name="Jetten M.S.M."/>
            <person name="Mascher T."/>
            <person name="Medema M.H."/>
            <person name="Devos D.P."/>
            <person name="Kaster A.-K."/>
            <person name="Ovreas L."/>
            <person name="Rohde M."/>
            <person name="Galperin M.Y."/>
            <person name="Jogler C."/>
        </authorList>
    </citation>
    <scope>NUCLEOTIDE SEQUENCE [LARGE SCALE GENOMIC DNA]</scope>
    <source>
        <strain evidence="5 6">Pan54</strain>
    </source>
</reference>
<organism evidence="5 6">
    <name type="scientific">Rubinisphaera italica</name>
    <dbReference type="NCBI Taxonomy" id="2527969"/>
    <lineage>
        <taxon>Bacteria</taxon>
        <taxon>Pseudomonadati</taxon>
        <taxon>Planctomycetota</taxon>
        <taxon>Planctomycetia</taxon>
        <taxon>Planctomycetales</taxon>
        <taxon>Planctomycetaceae</taxon>
        <taxon>Rubinisphaera</taxon>
    </lineage>
</organism>
<dbReference type="Pfam" id="PF03963">
    <property type="entry name" value="FlgD"/>
    <property type="match status" value="1"/>
</dbReference>
<dbReference type="OrthoDB" id="280334at2"/>
<comment type="function">
    <text evidence="4">Required for flagellar hook formation. May act as a scaffolding protein.</text>
</comment>
<comment type="caution">
    <text evidence="5">The sequence shown here is derived from an EMBL/GenBank/DDBJ whole genome shotgun (WGS) entry which is preliminary data.</text>
</comment>
<dbReference type="EMBL" id="SJPG01000001">
    <property type="protein sequence ID" value="TWT62040.1"/>
    <property type="molecule type" value="Genomic_DNA"/>
</dbReference>
<evidence type="ECO:0000256" key="1">
    <source>
        <dbReference type="ARBA" id="ARBA00010577"/>
    </source>
</evidence>
<dbReference type="GO" id="GO:0044781">
    <property type="term" value="P:bacterial-type flagellum organization"/>
    <property type="evidence" value="ECO:0007669"/>
    <property type="project" value="UniProtKB-KW"/>
</dbReference>
<evidence type="ECO:0000256" key="3">
    <source>
        <dbReference type="ARBA" id="ARBA00022795"/>
    </source>
</evidence>
<evidence type="ECO:0000313" key="6">
    <source>
        <dbReference type="Proteomes" id="UP000316095"/>
    </source>
</evidence>
<keyword evidence="5" id="KW-0966">Cell projection</keyword>
<accession>A0A5C5XG99</accession>
<gene>
    <name evidence="5" type="ORF">Pan54_27790</name>
</gene>